<dbReference type="Proteomes" id="UP000053105">
    <property type="component" value="Unassembled WGS sequence"/>
</dbReference>
<evidence type="ECO:0000313" key="3">
    <source>
        <dbReference type="Proteomes" id="UP000053105"/>
    </source>
</evidence>
<dbReference type="EMBL" id="KQ435758">
    <property type="protein sequence ID" value="KOX75786.1"/>
    <property type="molecule type" value="Genomic_DNA"/>
</dbReference>
<evidence type="ECO:0000313" key="2">
    <source>
        <dbReference type="EMBL" id="KOX75786.1"/>
    </source>
</evidence>
<feature type="region of interest" description="Disordered" evidence="1">
    <location>
        <begin position="72"/>
        <end position="91"/>
    </location>
</feature>
<organism evidence="2 3">
    <name type="scientific">Melipona quadrifasciata</name>
    <dbReference type="NCBI Taxonomy" id="166423"/>
    <lineage>
        <taxon>Eukaryota</taxon>
        <taxon>Metazoa</taxon>
        <taxon>Ecdysozoa</taxon>
        <taxon>Arthropoda</taxon>
        <taxon>Hexapoda</taxon>
        <taxon>Insecta</taxon>
        <taxon>Pterygota</taxon>
        <taxon>Neoptera</taxon>
        <taxon>Endopterygota</taxon>
        <taxon>Hymenoptera</taxon>
        <taxon>Apocrita</taxon>
        <taxon>Aculeata</taxon>
        <taxon>Apoidea</taxon>
        <taxon>Anthophila</taxon>
        <taxon>Apidae</taxon>
        <taxon>Melipona</taxon>
    </lineage>
</organism>
<dbReference type="OrthoDB" id="7542482at2759"/>
<dbReference type="AlphaFoldDB" id="A0A0M9A3N2"/>
<reference evidence="2 3" key="1">
    <citation type="submission" date="2015-07" db="EMBL/GenBank/DDBJ databases">
        <title>The genome of Melipona quadrifasciata.</title>
        <authorList>
            <person name="Pan H."/>
            <person name="Kapheim K."/>
        </authorList>
    </citation>
    <scope>NUCLEOTIDE SEQUENCE [LARGE SCALE GENOMIC DNA]</scope>
    <source>
        <strain evidence="2">0111107301</strain>
        <tissue evidence="2">Whole body</tissue>
    </source>
</reference>
<accession>A0A0M9A3N2</accession>
<sequence length="150" mass="16870">NSNRMAVLLKFGREGAVKDIVYSNDASGIELSGTAHSGKSFFNPLAILRPTRLNFSERRHLTDTVIRQCEKNRKDEAGQDPLVEYRGSTAPHSEVFDKRTNAAITKNVKKTKFRRGARSIPIDIPRRQSVFRSTHAQELVSNEAMKRGSD</sequence>
<gene>
    <name evidence="2" type="ORF">WN51_12574</name>
</gene>
<name>A0A0M9A3N2_9HYME</name>
<evidence type="ECO:0000256" key="1">
    <source>
        <dbReference type="SAM" id="MobiDB-lite"/>
    </source>
</evidence>
<feature type="non-terminal residue" evidence="2">
    <location>
        <position position="1"/>
    </location>
</feature>
<proteinExistence type="predicted"/>
<keyword evidence="3" id="KW-1185">Reference proteome</keyword>
<protein>
    <submittedName>
        <fullName evidence="2">Uncharacterized protein</fullName>
    </submittedName>
</protein>